<organism evidence="3 4">
    <name type="scientific">Aspergillus ibericus CBS 121593</name>
    <dbReference type="NCBI Taxonomy" id="1448316"/>
    <lineage>
        <taxon>Eukaryota</taxon>
        <taxon>Fungi</taxon>
        <taxon>Dikarya</taxon>
        <taxon>Ascomycota</taxon>
        <taxon>Pezizomycotina</taxon>
        <taxon>Eurotiomycetes</taxon>
        <taxon>Eurotiomycetidae</taxon>
        <taxon>Eurotiales</taxon>
        <taxon>Aspergillaceae</taxon>
        <taxon>Aspergillus</taxon>
        <taxon>Aspergillus subgen. Circumdati</taxon>
    </lineage>
</organism>
<name>A0A395GLV0_9EURO</name>
<proteinExistence type="predicted"/>
<dbReference type="SUPFAM" id="SSF81383">
    <property type="entry name" value="F-box domain"/>
    <property type="match status" value="1"/>
</dbReference>
<dbReference type="GeneID" id="37227806"/>
<protein>
    <recommendedName>
        <fullName evidence="2">F-box domain-containing protein</fullName>
    </recommendedName>
</protein>
<dbReference type="STRING" id="1448316.A0A395GLV0"/>
<dbReference type="VEuPathDB" id="FungiDB:BO80DRAFT_468538"/>
<dbReference type="InterPro" id="IPR001810">
    <property type="entry name" value="F-box_dom"/>
</dbReference>
<dbReference type="Proteomes" id="UP000249402">
    <property type="component" value="Unassembled WGS sequence"/>
</dbReference>
<dbReference type="EMBL" id="KZ824474">
    <property type="protein sequence ID" value="RAK96491.1"/>
    <property type="molecule type" value="Genomic_DNA"/>
</dbReference>
<feature type="domain" description="F-box" evidence="2">
    <location>
        <begin position="8"/>
        <end position="43"/>
    </location>
</feature>
<dbReference type="Pfam" id="PF12937">
    <property type="entry name" value="F-box-like"/>
    <property type="match status" value="1"/>
</dbReference>
<evidence type="ECO:0000259" key="2">
    <source>
        <dbReference type="Pfam" id="PF12937"/>
    </source>
</evidence>
<dbReference type="CDD" id="cd09917">
    <property type="entry name" value="F-box_SF"/>
    <property type="match status" value="1"/>
</dbReference>
<dbReference type="AlphaFoldDB" id="A0A395GLV0"/>
<evidence type="ECO:0000256" key="1">
    <source>
        <dbReference type="SAM" id="MobiDB-lite"/>
    </source>
</evidence>
<dbReference type="OrthoDB" id="3800738at2759"/>
<dbReference type="Gene3D" id="1.20.1280.50">
    <property type="match status" value="1"/>
</dbReference>
<feature type="compositionally biased region" description="Basic residues" evidence="1">
    <location>
        <begin position="60"/>
        <end position="70"/>
    </location>
</feature>
<dbReference type="InterPro" id="IPR036047">
    <property type="entry name" value="F-box-like_dom_sf"/>
</dbReference>
<keyword evidence="4" id="KW-1185">Reference proteome</keyword>
<evidence type="ECO:0000313" key="3">
    <source>
        <dbReference type="EMBL" id="RAK96491.1"/>
    </source>
</evidence>
<accession>A0A395GLV0</accession>
<evidence type="ECO:0000313" key="4">
    <source>
        <dbReference type="Proteomes" id="UP000249402"/>
    </source>
</evidence>
<gene>
    <name evidence="3" type="ORF">BO80DRAFT_468538</name>
</gene>
<sequence length="360" mass="40633">MPSPLSTPELLVLILTHLDPQTLLLCQRVNRTWATLIQTTPTLQEALFFRPSPNPDTNHPHHHHHHHHHHDALETTTPIPETKTYNPLLLSHFPSLFPAITSPSPLNTGNFPAPLSNLALIHHKSQRSAYLRQDASWRRMLTHQPPSRALGVIKITSAMGGETYRKYRIPGCVRDLDSLERWVAKGGVGRDESGENDSEEVEGRNDDQPGGLEEEGYLRMGLLFDFLISESILDNASIIWGGVIPEDLEDEYGPVLEGVFRRATEDADVVIYVHETVQCSMGGRRGRGKDSWKKNPRHKIYREYEKLGVSIGGACSFFYAASPEEEGDLEEYMSPRAWAEHAAWMRRINDRSEGRGLEEA</sequence>
<reference evidence="3 4" key="1">
    <citation type="submission" date="2018-02" db="EMBL/GenBank/DDBJ databases">
        <title>The genomes of Aspergillus section Nigri reveals drivers in fungal speciation.</title>
        <authorList>
            <consortium name="DOE Joint Genome Institute"/>
            <person name="Vesth T.C."/>
            <person name="Nybo J."/>
            <person name="Theobald S."/>
            <person name="Brandl J."/>
            <person name="Frisvad J.C."/>
            <person name="Nielsen K.F."/>
            <person name="Lyhne E.K."/>
            <person name="Kogle M.E."/>
            <person name="Kuo A."/>
            <person name="Riley R."/>
            <person name="Clum A."/>
            <person name="Nolan M."/>
            <person name="Lipzen A."/>
            <person name="Salamov A."/>
            <person name="Henrissat B."/>
            <person name="Wiebenga A."/>
            <person name="De vries R.P."/>
            <person name="Grigoriev I.V."/>
            <person name="Mortensen U.H."/>
            <person name="Andersen M.R."/>
            <person name="Baker S.E."/>
        </authorList>
    </citation>
    <scope>NUCLEOTIDE SEQUENCE [LARGE SCALE GENOMIC DNA]</scope>
    <source>
        <strain evidence="3 4">CBS 121593</strain>
    </source>
</reference>
<feature type="region of interest" description="Disordered" evidence="1">
    <location>
        <begin position="50"/>
        <end position="80"/>
    </location>
</feature>
<feature type="region of interest" description="Disordered" evidence="1">
    <location>
        <begin position="187"/>
        <end position="211"/>
    </location>
</feature>
<dbReference type="RefSeq" id="XP_025570819.1">
    <property type="nucleotide sequence ID" value="XM_025722941.1"/>
</dbReference>